<dbReference type="InterPro" id="IPR038081">
    <property type="entry name" value="CalX-like_sf"/>
</dbReference>
<keyword evidence="3" id="KW-0106">Calcium</keyword>
<gene>
    <name evidence="6" type="ORF">METZ01_LOCUS71188</name>
</gene>
<dbReference type="GO" id="GO:0007154">
    <property type="term" value="P:cell communication"/>
    <property type="evidence" value="ECO:0007669"/>
    <property type="project" value="InterPro"/>
</dbReference>
<reference evidence="6" key="1">
    <citation type="submission" date="2018-05" db="EMBL/GenBank/DDBJ databases">
        <authorList>
            <person name="Lanie J.A."/>
            <person name="Ng W.-L."/>
            <person name="Kazmierczak K.M."/>
            <person name="Andrzejewski T.M."/>
            <person name="Davidsen T.M."/>
            <person name="Wayne K.J."/>
            <person name="Tettelin H."/>
            <person name="Glass J.I."/>
            <person name="Rusch D."/>
            <person name="Podicherti R."/>
            <person name="Tsui H.-C.T."/>
            <person name="Winkler M.E."/>
        </authorList>
    </citation>
    <scope>NUCLEOTIDE SEQUENCE</scope>
</reference>
<evidence type="ECO:0000256" key="2">
    <source>
        <dbReference type="ARBA" id="ARBA00022737"/>
    </source>
</evidence>
<evidence type="ECO:0000259" key="5">
    <source>
        <dbReference type="PROSITE" id="PS50268"/>
    </source>
</evidence>
<dbReference type="Pfam" id="PF03160">
    <property type="entry name" value="Calx-beta"/>
    <property type="match status" value="5"/>
</dbReference>
<evidence type="ECO:0000313" key="6">
    <source>
        <dbReference type="EMBL" id="SVA18334.1"/>
    </source>
</evidence>
<evidence type="ECO:0000256" key="1">
    <source>
        <dbReference type="ARBA" id="ARBA00022729"/>
    </source>
</evidence>
<dbReference type="EMBL" id="UINC01004996">
    <property type="protein sequence ID" value="SVA18334.1"/>
    <property type="molecule type" value="Genomic_DNA"/>
</dbReference>
<dbReference type="GO" id="GO:0005509">
    <property type="term" value="F:calcium ion binding"/>
    <property type="evidence" value="ECO:0007669"/>
    <property type="project" value="InterPro"/>
</dbReference>
<dbReference type="PROSITE" id="PS50268">
    <property type="entry name" value="CADHERIN_2"/>
    <property type="match status" value="1"/>
</dbReference>
<feature type="non-terminal residue" evidence="6">
    <location>
        <position position="1947"/>
    </location>
</feature>
<keyword evidence="2" id="KW-0677">Repeat</keyword>
<dbReference type="PANTHER" id="PTHR11878:SF65">
    <property type="entry name" value="NA_CA-EXCHANGE PROTEIN, ISOFORM G"/>
    <property type="match status" value="1"/>
</dbReference>
<keyword evidence="4" id="KW-0813">Transport</keyword>
<dbReference type="GO" id="GO:0030001">
    <property type="term" value="P:metal ion transport"/>
    <property type="evidence" value="ECO:0007669"/>
    <property type="project" value="TreeGrafter"/>
</dbReference>
<dbReference type="SMART" id="SM00237">
    <property type="entry name" value="Calx_beta"/>
    <property type="match status" value="8"/>
</dbReference>
<dbReference type="Gene3D" id="2.60.40.2030">
    <property type="match status" value="8"/>
</dbReference>
<dbReference type="InterPro" id="IPR051171">
    <property type="entry name" value="CaCA"/>
</dbReference>
<dbReference type="GO" id="GO:0016020">
    <property type="term" value="C:membrane"/>
    <property type="evidence" value="ECO:0007669"/>
    <property type="project" value="InterPro"/>
</dbReference>
<sequence length="1947" mass="202248">MKIYNKLFVGIFSLCAFVNAQAIALTNGNETKAESAGTVAEVYTVSSFDANFTIFLSIKNTSTGTTGSDFSGTFIESYGTSNDGQIPVTGNGAYNVSYTLLDDNIDEEDETLIITQTNDGGISSANKTVTITDNDNAPTMAFAATTGTDDENTGWTYFTVSLSHASTRGTLPAYTISIGGGSTMTGGGTDYNALSPTSYTFNSGSTTDQFSIYIQDDALDENDETIILSIATNNTTYATLGTNQTHTLTITDNDAAPTIGFNASAANAVESNSGTVAKTAQVDISAVSAKAVSANYTITGTSTAGGTDHNLAAGTVSISAGNTNNTIGWNVIGEALYENNETIIITLSNPTNATLSSDVIHTYTITNDDAAPTIAFTGTAQSNNEATTSYDVGVTLSTASGIDATMDYAVGGASTATGGGTDYTLANGTATVTAGNTTTSFETIIVNDALYENDETIVIAASNPTGSSLGANTTFTYTIANNAGGSNDAKPTIQFNSATGTALESVTSFNIQLDLSAASGLVSTVDYALTAGNPAATGGGTDYTLADGTATIAAGATTANLATTVVNDVLDENNEIFIVTISDPNANVALGTNTTHTYTIQDNDDPPEVQFNATASSSTEGTNGTLKVDLSAASGKDITVDYAVQAASTATGGGTDYTLADGTLTISAGSTTENITLAGVDDALDEDDETVIVLLSNPTNSSLGTNATHTFTIDDNDATPTIQFNATSASYGEATENHTIAVDLSAAAGRDISVAYTLTDGTPVATGGGTDYTLVNGTLTITAGQTSNNITFKLINDALDEWAEKFIVTLSNNPTNADIGTNTIHTATITDNDALPTIDFAAATSSVNENVTPKTLTPTLSTASGKDIAVYYAVTAGTPAATGTGTDYTLANDSLKITAGNTTTTISAVIVDDVLDENNEKFVVTMSGTPDNVVIGGTIPAHTVTITDDDDPPTIAFSAINSAANEAVTPATMTVQLSGVSGLDITADYAVTGTASGNNVDYTLADGTVSITAGNTTSTVSAIIIDDKVVEDDETVIVTLSNPTNATVGTNSAYTYTISNDDSPPADFKVDTVIATGGTVRFRYWNSTNTGLRVDVPVENSDAVVGGTIQLRAKKGILNYEDLSSPYTILSGDKATTKQMTATAAEFEAITGLAEGSIITITAIIKDQYGNSTTGTASDYTITIDRTAPPDFTLGTVTVTGGTVVSDYWNSTNTGVSAVVPVTNADPTLTFGTVQLQARSGSTGSWTSVGSVSSITAAEVTVETKTVTAAASGTANVMDIEEIPAGAGAEVADGKEFFFRVIMTDVAGNAINSTHSNSSPVQDQTVPTFTSISSSNDNKAYKQGDTVLVTVAMSEIVNLALIPKLTLETGTSDGTAAYSSGTGSANLVFTYVVASGHISSDLGYITSSAFTLDFGTIRDVAGNDLDITTLPTAGAANSLSSNKAIVIDTKLPSVNLTFDDPDTLVRFEDGTLNITATFSDSIQVDSIPKITIDFPGVTTGDIAAANMNRTSGTVYTYPLTLIDGSTGLITITMSAYDKALHILPADSVFRGTAVTIDNTDPAAFTTGSVTAMGDTTVVTWINKATDSLKIIIPISGTDQSLLDGGDVNIEMRVPGKMNTSTWAIVATSDAGSPSAPADSIKQLSGNQTFFRKKEDIVSTLNPLGLAQGDTILIRGVMNDKVGNITYGAQSTDFFVLDTLPPTIGTHISDTLFIAYNKTNLLSVNRYLHWANDTVSFAIKNYSDPAQTNEKASGIDRFEYAWYQGADSTAGTTYTLFRNFKNQTNKLDTVMVDTFALTHLKRYRSHVRAVDVAGNTSDPDNVKAISSSFVRHNARPVIVSVPDTTVDEDVLWEQLIEVNDKDLLTLRFDEFLYALTTMKLDTTKIPIDSTVVNNLNAGVTKNGKVTFTPTKLDTASYVFRIIVTDAWTLLDTVDIDITVLPVNDPPIL</sequence>
<protein>
    <recommendedName>
        <fullName evidence="5">Cadherin domain-containing protein</fullName>
    </recommendedName>
</protein>
<proteinExistence type="predicted"/>
<dbReference type="InterPro" id="IPR003644">
    <property type="entry name" value="Calx_beta"/>
</dbReference>
<evidence type="ECO:0000256" key="3">
    <source>
        <dbReference type="ARBA" id="ARBA00022837"/>
    </source>
</evidence>
<dbReference type="SUPFAM" id="SSF141072">
    <property type="entry name" value="CalX-like"/>
    <property type="match status" value="8"/>
</dbReference>
<dbReference type="PANTHER" id="PTHR11878">
    <property type="entry name" value="SODIUM/CALCIUM EXCHANGER"/>
    <property type="match status" value="1"/>
</dbReference>
<name>A0A381TR92_9ZZZZ</name>
<keyword evidence="4" id="KW-0406">Ion transport</keyword>
<organism evidence="6">
    <name type="scientific">marine metagenome</name>
    <dbReference type="NCBI Taxonomy" id="408172"/>
    <lineage>
        <taxon>unclassified sequences</taxon>
        <taxon>metagenomes</taxon>
        <taxon>ecological metagenomes</taxon>
    </lineage>
</organism>
<dbReference type="InterPro" id="IPR002126">
    <property type="entry name" value="Cadherin-like_dom"/>
</dbReference>
<accession>A0A381TR92</accession>
<feature type="domain" description="Cadherin" evidence="5">
    <location>
        <begin position="1832"/>
        <end position="1947"/>
    </location>
</feature>
<evidence type="ECO:0000256" key="4">
    <source>
        <dbReference type="ARBA" id="ARBA00023065"/>
    </source>
</evidence>
<keyword evidence="1" id="KW-0732">Signal</keyword>
<dbReference type="GO" id="GO:0007156">
    <property type="term" value="P:homophilic cell adhesion via plasma membrane adhesion molecules"/>
    <property type="evidence" value="ECO:0007669"/>
    <property type="project" value="InterPro"/>
</dbReference>